<gene>
    <name evidence="2" type="ORF">KC207_13400</name>
</gene>
<dbReference type="Gene3D" id="1.25.40.10">
    <property type="entry name" value="Tetratricopeptide repeat domain"/>
    <property type="match status" value="1"/>
</dbReference>
<feature type="region of interest" description="Disordered" evidence="1">
    <location>
        <begin position="117"/>
        <end position="146"/>
    </location>
</feature>
<feature type="compositionally biased region" description="Acidic residues" evidence="1">
    <location>
        <begin position="136"/>
        <end position="146"/>
    </location>
</feature>
<name>A0A941D8X9_9MICO</name>
<accession>A0A941D8X9</accession>
<evidence type="ECO:0000313" key="2">
    <source>
        <dbReference type="EMBL" id="MBR7744284.1"/>
    </source>
</evidence>
<protein>
    <submittedName>
        <fullName evidence="2">Tetratricopeptide repeat protein</fullName>
    </submittedName>
</protein>
<evidence type="ECO:0000313" key="3">
    <source>
        <dbReference type="Proteomes" id="UP000677016"/>
    </source>
</evidence>
<organism evidence="2 3">
    <name type="scientific">Phycicoccus avicenniae</name>
    <dbReference type="NCBI Taxonomy" id="2828860"/>
    <lineage>
        <taxon>Bacteria</taxon>
        <taxon>Bacillati</taxon>
        <taxon>Actinomycetota</taxon>
        <taxon>Actinomycetes</taxon>
        <taxon>Micrococcales</taxon>
        <taxon>Intrasporangiaceae</taxon>
        <taxon>Phycicoccus</taxon>
    </lineage>
</organism>
<reference evidence="2" key="1">
    <citation type="submission" date="2021-04" db="EMBL/GenBank/DDBJ databases">
        <title>Phycicoccus avicenniae sp. nov., a novel endophytic actinomycetes isolated from branch of Avicennia mariana.</title>
        <authorList>
            <person name="Tuo L."/>
        </authorList>
    </citation>
    <scope>NUCLEOTIDE SEQUENCE</scope>
    <source>
        <strain evidence="2">BSK3Z-2</strain>
    </source>
</reference>
<dbReference type="InterPro" id="IPR011990">
    <property type="entry name" value="TPR-like_helical_dom_sf"/>
</dbReference>
<comment type="caution">
    <text evidence="2">The sequence shown here is derived from an EMBL/GenBank/DDBJ whole genome shotgun (WGS) entry which is preliminary data.</text>
</comment>
<dbReference type="EMBL" id="JAGSNF010000019">
    <property type="protein sequence ID" value="MBR7744284.1"/>
    <property type="molecule type" value="Genomic_DNA"/>
</dbReference>
<evidence type="ECO:0000256" key="1">
    <source>
        <dbReference type="SAM" id="MobiDB-lite"/>
    </source>
</evidence>
<dbReference type="AlphaFoldDB" id="A0A941D8X9"/>
<dbReference type="RefSeq" id="WP_211603806.1">
    <property type="nucleotide sequence ID" value="NZ_JAGSNF010000019.1"/>
</dbReference>
<proteinExistence type="predicted"/>
<dbReference type="Proteomes" id="UP000677016">
    <property type="component" value="Unassembled WGS sequence"/>
</dbReference>
<keyword evidence="3" id="KW-1185">Reference proteome</keyword>
<dbReference type="SUPFAM" id="SSF48452">
    <property type="entry name" value="TPR-like"/>
    <property type="match status" value="1"/>
</dbReference>
<sequence length="146" mass="15605">MTSTSSIAERYEQARGLYRHGEYQEAASLLSTLVDESLLAPPLHGTTELRLLLARAYFHSAQLGRSERVTRAVLADDPDEPYANLLLGRTLQRQGRAGEARPHLAMAELLGGYAGDGRLEVHDLGPGDPGAASADGDADPDADPRG</sequence>